<keyword evidence="6" id="KW-0067">ATP-binding</keyword>
<feature type="transmembrane region" description="Helical" evidence="10">
    <location>
        <begin position="535"/>
        <end position="558"/>
    </location>
</feature>
<gene>
    <name evidence="13" type="ORF">VHEMI01552</name>
</gene>
<protein>
    <recommendedName>
        <fullName evidence="15">ABC transporter</fullName>
    </recommendedName>
</protein>
<dbReference type="PROSITE" id="PS50893">
    <property type="entry name" value="ABC_TRANSPORTER_2"/>
    <property type="match status" value="2"/>
</dbReference>
<feature type="compositionally biased region" description="Basic and acidic residues" evidence="9">
    <location>
        <begin position="1090"/>
        <end position="1110"/>
    </location>
</feature>
<dbReference type="SMART" id="SM00382">
    <property type="entry name" value="AAA"/>
    <property type="match status" value="2"/>
</dbReference>
<accession>A0A0A1T7T8</accession>
<dbReference type="GO" id="GO:0140359">
    <property type="term" value="F:ABC-type transporter activity"/>
    <property type="evidence" value="ECO:0007669"/>
    <property type="project" value="InterPro"/>
</dbReference>
<evidence type="ECO:0000259" key="11">
    <source>
        <dbReference type="PROSITE" id="PS50893"/>
    </source>
</evidence>
<evidence type="ECO:0000256" key="8">
    <source>
        <dbReference type="ARBA" id="ARBA00023136"/>
    </source>
</evidence>
<dbReference type="InterPro" id="IPR027417">
    <property type="entry name" value="P-loop_NTPase"/>
</dbReference>
<dbReference type="PANTHER" id="PTHR24223">
    <property type="entry name" value="ATP-BINDING CASSETTE SUB-FAMILY C"/>
    <property type="match status" value="1"/>
</dbReference>
<dbReference type="HOGENOM" id="CLU_000604_27_5_1"/>
<dbReference type="InterPro" id="IPR017871">
    <property type="entry name" value="ABC_transporter-like_CS"/>
</dbReference>
<dbReference type="Gene3D" id="3.40.50.300">
    <property type="entry name" value="P-loop containing nucleotide triphosphate hydrolases"/>
    <property type="match status" value="2"/>
</dbReference>
<dbReference type="EMBL" id="CDHN01000001">
    <property type="protein sequence ID" value="CEJ81429.1"/>
    <property type="molecule type" value="Genomic_DNA"/>
</dbReference>
<evidence type="ECO:0000256" key="4">
    <source>
        <dbReference type="ARBA" id="ARBA00022692"/>
    </source>
</evidence>
<feature type="domain" description="ABC transmembrane type-1" evidence="12">
    <location>
        <begin position="1"/>
        <end position="226"/>
    </location>
</feature>
<evidence type="ECO:0000259" key="12">
    <source>
        <dbReference type="PROSITE" id="PS50929"/>
    </source>
</evidence>
<evidence type="ECO:0000256" key="6">
    <source>
        <dbReference type="ARBA" id="ARBA00022840"/>
    </source>
</evidence>
<dbReference type="Gene3D" id="1.20.1560.10">
    <property type="entry name" value="ABC transporter type 1, transmembrane domain"/>
    <property type="match status" value="2"/>
</dbReference>
<proteinExistence type="predicted"/>
<evidence type="ECO:0008006" key="15">
    <source>
        <dbReference type="Google" id="ProtNLM"/>
    </source>
</evidence>
<keyword evidence="8 10" id="KW-0472">Membrane</keyword>
<dbReference type="CDD" id="cd03250">
    <property type="entry name" value="ABCC_MRP_domain1"/>
    <property type="match status" value="1"/>
</dbReference>
<evidence type="ECO:0000256" key="7">
    <source>
        <dbReference type="ARBA" id="ARBA00022989"/>
    </source>
</evidence>
<name>A0A0A1T7T8_9HYPO</name>
<dbReference type="SUPFAM" id="SSF52540">
    <property type="entry name" value="P-loop containing nucleoside triphosphate hydrolases"/>
    <property type="match status" value="2"/>
</dbReference>
<feature type="domain" description="ABC transporter" evidence="11">
    <location>
        <begin position="267"/>
        <end position="494"/>
    </location>
</feature>
<dbReference type="InterPro" id="IPR011527">
    <property type="entry name" value="ABC1_TM_dom"/>
</dbReference>
<dbReference type="CDD" id="cd18580">
    <property type="entry name" value="ABC_6TM_ABCC_D2"/>
    <property type="match status" value="1"/>
</dbReference>
<dbReference type="Proteomes" id="UP000039046">
    <property type="component" value="Unassembled WGS sequence"/>
</dbReference>
<organism evidence="13 14">
    <name type="scientific">[Torrubiella] hemipterigena</name>
    <dbReference type="NCBI Taxonomy" id="1531966"/>
    <lineage>
        <taxon>Eukaryota</taxon>
        <taxon>Fungi</taxon>
        <taxon>Dikarya</taxon>
        <taxon>Ascomycota</taxon>
        <taxon>Pezizomycotina</taxon>
        <taxon>Sordariomycetes</taxon>
        <taxon>Hypocreomycetidae</taxon>
        <taxon>Hypocreales</taxon>
        <taxon>Clavicipitaceae</taxon>
        <taxon>Clavicipitaceae incertae sedis</taxon>
        <taxon>'Torrubiella' clade</taxon>
    </lineage>
</organism>
<dbReference type="PANTHER" id="PTHR24223:SF399">
    <property type="entry name" value="ABC TRANSPORTER ATNG"/>
    <property type="match status" value="1"/>
</dbReference>
<evidence type="ECO:0000313" key="13">
    <source>
        <dbReference type="EMBL" id="CEJ81429.1"/>
    </source>
</evidence>
<dbReference type="InterPro" id="IPR003439">
    <property type="entry name" value="ABC_transporter-like_ATP-bd"/>
</dbReference>
<dbReference type="Pfam" id="PF00664">
    <property type="entry name" value="ABC_membrane"/>
    <property type="match status" value="2"/>
</dbReference>
<keyword evidence="5" id="KW-0547">Nucleotide-binding</keyword>
<keyword evidence="2" id="KW-0813">Transport</keyword>
<evidence type="ECO:0000256" key="1">
    <source>
        <dbReference type="ARBA" id="ARBA00004651"/>
    </source>
</evidence>
<feature type="transmembrane region" description="Helical" evidence="10">
    <location>
        <begin position="75"/>
        <end position="98"/>
    </location>
</feature>
<dbReference type="InterPro" id="IPR050173">
    <property type="entry name" value="ABC_transporter_C-like"/>
</dbReference>
<evidence type="ECO:0000313" key="14">
    <source>
        <dbReference type="Proteomes" id="UP000039046"/>
    </source>
</evidence>
<feature type="domain" description="ABC transporter" evidence="11">
    <location>
        <begin position="857"/>
        <end position="1101"/>
    </location>
</feature>
<keyword evidence="7 10" id="KW-1133">Transmembrane helix</keyword>
<dbReference type="OrthoDB" id="6500128at2759"/>
<keyword evidence="3" id="KW-1003">Cell membrane</keyword>
<dbReference type="PROSITE" id="PS00211">
    <property type="entry name" value="ABC_TRANSPORTER_1"/>
    <property type="match status" value="2"/>
</dbReference>
<feature type="transmembrane region" description="Helical" evidence="10">
    <location>
        <begin position="578"/>
        <end position="605"/>
    </location>
</feature>
<feature type="domain" description="ABC transmembrane type-1" evidence="12">
    <location>
        <begin position="544"/>
        <end position="787"/>
    </location>
</feature>
<dbReference type="GO" id="GO:0005886">
    <property type="term" value="C:plasma membrane"/>
    <property type="evidence" value="ECO:0007669"/>
    <property type="project" value="UniProtKB-SubCell"/>
</dbReference>
<sequence>MSAYEYLTVRTGTMTQGILVSQILKKNLRLPLEQTKDAAAFTLITADIENILVAIDSLHDFWISFPELGLGLYMMWTQIGPAFFLPFLPIVAIIYVFFQIGKAQGPATRAWNKSIEVRVGQTSGLLAQIKGIKMIGLEKTITEFIQGLRSDEMAISKWSLRLSSYQVACRMSLTWIPGVFMMIGGIYWTVWRDHADPTSVFTAMSMLYLLHDPTQQICRFWSHFAAMLACFDRIQAFLNREERVDHRKLLTNTATEKAEGEAGIPTLSMDNVSVSGRDGQTSILKNIDLSVPKGSLTMIAGPVGSGKTVLLKTLLGETVVTSGTVSIATDNFAYCDQHPWLPDIPLKDVIIEGAEFDKGRYEAAVKACELLHDISQLSKGDQTRVGLNGSNLSGGQKQRLALARAVYALTPVVICDDALSALDGATAKAVFDNVFGPSGLLRRDGRTAVLATHAVEFLRDADQLIELDASHNITTHTDKGAIDEFIERMKARYTRQPTQDDASNSQVTDILNELHIEAEQMHQIRPTSDFSLYKYLFQGIPWWITTAWLVGITVAGISNDFLTIYLNIWVRLTNPNNALIVAGGAIMSVFTIIVAIMVSWLYLVYMSPRMAERMHKIFLTAVTSASLPFITTTSSGLFINRFSQDMAILAKELPTNLLNVVRKTVEIGFLLGVIAAGSIYAIAFIPVSIIYLWILQWFYLRTSRQMRILELEAKTPMFTKIGESLSGVEHIRSYGWEHRFIENSFSLVDYSQKAYYYFRSIQRWLLLVLDLAGAAVAIILVTLAVNFRAQTNQAGLGLALVNVVTYGPAMRHWLMFWTRVENALGVIARLRLFVQNTPVEKDVDGDAPASWPTKGEVEFRDVTAKYGADSTTEALKHVSLTIRHGQKAVIAGRTGSGKSSFVLTVLNFLNLSGSVLIDGVDISEIPRHTLRHKITTIPQEALLLPGSIRRNLMPFELMHDDGNADKELDSRLEQALDDVGLLAQVQKKGGLGMEINDVHFSAGQRQLFNIARALIHHKDHETKIILMDEVTSAMDHETDRKLQDRMNAAFKDSTVIVVSHRASGFENSDIVIRLRDGGLLKPDESDDESTEVKTLEKEVIEPSSRGESEK</sequence>
<evidence type="ECO:0000256" key="3">
    <source>
        <dbReference type="ARBA" id="ARBA00022475"/>
    </source>
</evidence>
<feature type="transmembrane region" description="Helical" evidence="10">
    <location>
        <begin position="667"/>
        <end position="700"/>
    </location>
</feature>
<keyword evidence="14" id="KW-1185">Reference proteome</keyword>
<feature type="transmembrane region" description="Helical" evidence="10">
    <location>
        <begin position="617"/>
        <end position="639"/>
    </location>
</feature>
<feature type="region of interest" description="Disordered" evidence="9">
    <location>
        <begin position="1079"/>
        <end position="1110"/>
    </location>
</feature>
<evidence type="ECO:0000256" key="9">
    <source>
        <dbReference type="SAM" id="MobiDB-lite"/>
    </source>
</evidence>
<evidence type="ECO:0000256" key="2">
    <source>
        <dbReference type="ARBA" id="ARBA00022448"/>
    </source>
</evidence>
<keyword evidence="4 10" id="KW-0812">Transmembrane</keyword>
<evidence type="ECO:0000256" key="10">
    <source>
        <dbReference type="SAM" id="Phobius"/>
    </source>
</evidence>
<comment type="subcellular location">
    <subcellularLocation>
        <location evidence="1">Cell membrane</location>
        <topology evidence="1">Multi-pass membrane protein</topology>
    </subcellularLocation>
</comment>
<feature type="transmembrane region" description="Helical" evidence="10">
    <location>
        <begin position="764"/>
        <end position="785"/>
    </location>
</feature>
<dbReference type="SUPFAM" id="SSF90123">
    <property type="entry name" value="ABC transporter transmembrane region"/>
    <property type="match status" value="2"/>
</dbReference>
<reference evidence="13 14" key="1">
    <citation type="journal article" date="2015" name="Genome Announc.">
        <title>Draft Genome Sequence and Gene Annotation of the Entomopathogenic Fungus Verticillium hemipterigenum.</title>
        <authorList>
            <person name="Horn F."/>
            <person name="Habel A."/>
            <person name="Scharf D.H."/>
            <person name="Dworschak J."/>
            <person name="Brakhage A.A."/>
            <person name="Guthke R."/>
            <person name="Hertweck C."/>
            <person name="Linde J."/>
        </authorList>
    </citation>
    <scope>NUCLEOTIDE SEQUENCE [LARGE SCALE GENOMIC DNA]</scope>
</reference>
<dbReference type="STRING" id="1531966.A0A0A1T7T8"/>
<dbReference type="Pfam" id="PF00005">
    <property type="entry name" value="ABC_tran"/>
    <property type="match status" value="2"/>
</dbReference>
<dbReference type="InterPro" id="IPR036640">
    <property type="entry name" value="ABC1_TM_sf"/>
</dbReference>
<dbReference type="GO" id="GO:0016887">
    <property type="term" value="F:ATP hydrolysis activity"/>
    <property type="evidence" value="ECO:0007669"/>
    <property type="project" value="InterPro"/>
</dbReference>
<dbReference type="InterPro" id="IPR003593">
    <property type="entry name" value="AAA+_ATPase"/>
</dbReference>
<dbReference type="InterPro" id="IPR044726">
    <property type="entry name" value="ABCC_6TM_D2"/>
</dbReference>
<dbReference type="GO" id="GO:0005524">
    <property type="term" value="F:ATP binding"/>
    <property type="evidence" value="ECO:0007669"/>
    <property type="project" value="UniProtKB-KW"/>
</dbReference>
<feature type="transmembrane region" description="Helical" evidence="10">
    <location>
        <begin position="167"/>
        <end position="190"/>
    </location>
</feature>
<dbReference type="PROSITE" id="PS50929">
    <property type="entry name" value="ABC_TM1F"/>
    <property type="match status" value="2"/>
</dbReference>
<evidence type="ECO:0000256" key="5">
    <source>
        <dbReference type="ARBA" id="ARBA00022741"/>
    </source>
</evidence>
<dbReference type="AlphaFoldDB" id="A0A0A1T7T8"/>